<dbReference type="EMBL" id="CACRXK020011951">
    <property type="protein sequence ID" value="CAB4022396.1"/>
    <property type="molecule type" value="Genomic_DNA"/>
</dbReference>
<proteinExistence type="predicted"/>
<name>A0A6S7IX60_PARCT</name>
<accession>A0A6S7IX60</accession>
<keyword evidence="2" id="KW-1185">Reference proteome</keyword>
<dbReference type="Proteomes" id="UP001152795">
    <property type="component" value="Unassembled WGS sequence"/>
</dbReference>
<gene>
    <name evidence="1" type="ORF">PACLA_8A046553</name>
</gene>
<feature type="non-terminal residue" evidence="1">
    <location>
        <position position="114"/>
    </location>
</feature>
<sequence length="114" mass="13229">HHPLQLNRPIVDGSEVYLSCPGRGFSGHSHEMRRLNSANNFYFNYSFTSTIKRTYAGLVQSAYGVCEYVFCDCRYLFHCNVFDQLDTLPNKSREWRSIAFKYSNVHVAAHSLRI</sequence>
<comment type="caution">
    <text evidence="1">The sequence shown here is derived from an EMBL/GenBank/DDBJ whole genome shotgun (WGS) entry which is preliminary data.</text>
</comment>
<protein>
    <submittedName>
        <fullName evidence="1">Uncharacterized protein</fullName>
    </submittedName>
</protein>
<dbReference type="AlphaFoldDB" id="A0A6S7IX60"/>
<evidence type="ECO:0000313" key="1">
    <source>
        <dbReference type="EMBL" id="CAB4022396.1"/>
    </source>
</evidence>
<evidence type="ECO:0000313" key="2">
    <source>
        <dbReference type="Proteomes" id="UP001152795"/>
    </source>
</evidence>
<reference evidence="1" key="1">
    <citation type="submission" date="2020-04" db="EMBL/GenBank/DDBJ databases">
        <authorList>
            <person name="Alioto T."/>
            <person name="Alioto T."/>
            <person name="Gomez Garrido J."/>
        </authorList>
    </citation>
    <scope>NUCLEOTIDE SEQUENCE</scope>
    <source>
        <strain evidence="1">A484AB</strain>
    </source>
</reference>
<organism evidence="1 2">
    <name type="scientific">Paramuricea clavata</name>
    <name type="common">Red gorgonian</name>
    <name type="synonym">Violescent sea-whip</name>
    <dbReference type="NCBI Taxonomy" id="317549"/>
    <lineage>
        <taxon>Eukaryota</taxon>
        <taxon>Metazoa</taxon>
        <taxon>Cnidaria</taxon>
        <taxon>Anthozoa</taxon>
        <taxon>Octocorallia</taxon>
        <taxon>Malacalcyonacea</taxon>
        <taxon>Plexauridae</taxon>
        <taxon>Paramuricea</taxon>
    </lineage>
</organism>
<feature type="non-terminal residue" evidence="1">
    <location>
        <position position="1"/>
    </location>
</feature>